<evidence type="ECO:0000256" key="6">
    <source>
        <dbReference type="ARBA" id="ARBA00022989"/>
    </source>
</evidence>
<dbReference type="GO" id="GO:0015129">
    <property type="term" value="F:lactate transmembrane transporter activity"/>
    <property type="evidence" value="ECO:0007669"/>
    <property type="project" value="UniProtKB-UniRule"/>
</dbReference>
<feature type="transmembrane region" description="Helical" evidence="8">
    <location>
        <begin position="69"/>
        <end position="89"/>
    </location>
</feature>
<feature type="transmembrane region" description="Helical" evidence="8">
    <location>
        <begin position="251"/>
        <end position="268"/>
    </location>
</feature>
<dbReference type="Pfam" id="PF02652">
    <property type="entry name" value="Lactate_perm"/>
    <property type="match status" value="1"/>
</dbReference>
<keyword evidence="6 8" id="KW-1133">Transmembrane helix</keyword>
<feature type="transmembrane region" description="Helical" evidence="8">
    <location>
        <begin position="225"/>
        <end position="245"/>
    </location>
</feature>
<dbReference type="PANTHER" id="PTHR30003:SF0">
    <property type="entry name" value="GLYCOLATE PERMEASE GLCA-RELATED"/>
    <property type="match status" value="1"/>
</dbReference>
<keyword evidence="7 8" id="KW-0472">Membrane</keyword>
<comment type="caution">
    <text evidence="9">The sequence shown here is derived from an EMBL/GenBank/DDBJ whole genome shotgun (WGS) entry which is preliminary data.</text>
</comment>
<dbReference type="PANTHER" id="PTHR30003">
    <property type="entry name" value="L-LACTATE PERMEASE"/>
    <property type="match status" value="1"/>
</dbReference>
<feature type="transmembrane region" description="Helical" evidence="8">
    <location>
        <begin position="400"/>
        <end position="419"/>
    </location>
</feature>
<reference evidence="9 10" key="1">
    <citation type="submission" date="2019-09" db="EMBL/GenBank/DDBJ databases">
        <title>Genome sequence of Rhodovastum atsumiense, a diverse member of the Acetobacteraceae family of non-sulfur purple photosynthetic bacteria.</title>
        <authorList>
            <person name="Meyer T."/>
            <person name="Kyndt J."/>
        </authorList>
    </citation>
    <scope>NUCLEOTIDE SEQUENCE [LARGE SCALE GENOMIC DNA]</scope>
    <source>
        <strain evidence="9 10">DSM 21279</strain>
    </source>
</reference>
<dbReference type="Proteomes" id="UP000325255">
    <property type="component" value="Unassembled WGS sequence"/>
</dbReference>
<evidence type="ECO:0000256" key="5">
    <source>
        <dbReference type="ARBA" id="ARBA00022692"/>
    </source>
</evidence>
<evidence type="ECO:0000256" key="2">
    <source>
        <dbReference type="ARBA" id="ARBA00010100"/>
    </source>
</evidence>
<keyword evidence="4" id="KW-1003">Cell membrane</keyword>
<feature type="transmembrane region" description="Helical" evidence="8">
    <location>
        <begin position="12"/>
        <end position="34"/>
    </location>
</feature>
<keyword evidence="10" id="KW-1185">Reference proteome</keyword>
<feature type="transmembrane region" description="Helical" evidence="8">
    <location>
        <begin position="431"/>
        <end position="450"/>
    </location>
</feature>
<comment type="similarity">
    <text evidence="2 8">Belongs to the lactate permease family.</text>
</comment>
<proteinExistence type="inferred from homology"/>
<sequence>MYQQVYAPIAGSLGLSSAFAALPLVTMFVLLGGLRWSPHVAGLCSLLVAGAVAVLAYGMPLDVTLNTAAYGAAFSILPIILIVINAIWIQNMMVRSGKFEVLRRTFGVLSNDLRVQAIIIAFCFGALLEALAGAGTPIAIAAVMLVALGMDPLKAAVCALAADTAPVAFGALAVPITTLAAVTGEPFELLGAIVGRQTPVISVFVPLVLVWIVDGRRGIRQVWPAALVSGLSFGIAQFVCSNYISVQLSDVLAALVGAGMLVGFLQVWQPDETVEAQIPLRRAQPVGAAVASDAELARADSTGDRLLAFLPYVAIIVIFTLAQIGAVDRLLSVGLVKFPWPDLHILNGAGKPVGTMLALPLLSGTAPLLLLAGLLTAPFLGLSAGETWRAYRETLWQMRWMVPTVFFVLAVAFVMNLSGQTITLGRWLANTGHAFAFLSGAIGWIGVAITGSDNSSNALFGAMQVAAAKETGLSPALLAAANSAGGVLGKMISPQSLAIGAAAVGIIGREGDIFRASLFWSVVLTLALCLLVWLQATPVLSWMLP</sequence>
<dbReference type="OrthoDB" id="9761056at2"/>
<feature type="transmembrane region" description="Helical" evidence="8">
    <location>
        <begin position="518"/>
        <end position="536"/>
    </location>
</feature>
<accession>A0A5M6J2W1</accession>
<protein>
    <recommendedName>
        <fullName evidence="8">L-lactate permease</fullName>
    </recommendedName>
</protein>
<dbReference type="AlphaFoldDB" id="A0A5M6J2W1"/>
<keyword evidence="8" id="KW-0997">Cell inner membrane</keyword>
<feature type="transmembrane region" description="Helical" evidence="8">
    <location>
        <begin position="306"/>
        <end position="326"/>
    </location>
</feature>
<keyword evidence="5 8" id="KW-0812">Transmembrane</keyword>
<evidence type="ECO:0000256" key="4">
    <source>
        <dbReference type="ARBA" id="ARBA00022475"/>
    </source>
</evidence>
<gene>
    <name evidence="9" type="ORF">F1189_03890</name>
</gene>
<evidence type="ECO:0000256" key="3">
    <source>
        <dbReference type="ARBA" id="ARBA00022448"/>
    </source>
</evidence>
<evidence type="ECO:0000256" key="8">
    <source>
        <dbReference type="RuleBase" id="RU365092"/>
    </source>
</evidence>
<name>A0A5M6J2W1_9PROT</name>
<evidence type="ECO:0000256" key="1">
    <source>
        <dbReference type="ARBA" id="ARBA00004651"/>
    </source>
</evidence>
<dbReference type="NCBIfam" id="TIGR00795">
    <property type="entry name" value="lctP"/>
    <property type="match status" value="1"/>
</dbReference>
<evidence type="ECO:0000313" key="9">
    <source>
        <dbReference type="EMBL" id="KAA5613938.1"/>
    </source>
</evidence>
<feature type="transmembrane region" description="Helical" evidence="8">
    <location>
        <begin position="160"/>
        <end position="183"/>
    </location>
</feature>
<feature type="transmembrane region" description="Helical" evidence="8">
    <location>
        <begin position="357"/>
        <end position="380"/>
    </location>
</feature>
<comment type="subcellular location">
    <subcellularLocation>
        <location evidence="8">Cell inner membrane</location>
        <topology evidence="8">Multi-pass membrane protein</topology>
    </subcellularLocation>
    <subcellularLocation>
        <location evidence="1">Cell membrane</location>
        <topology evidence="1">Multi-pass membrane protein</topology>
    </subcellularLocation>
</comment>
<organism evidence="9 10">
    <name type="scientific">Rhodovastum atsumiense</name>
    <dbReference type="NCBI Taxonomy" id="504468"/>
    <lineage>
        <taxon>Bacteria</taxon>
        <taxon>Pseudomonadati</taxon>
        <taxon>Pseudomonadota</taxon>
        <taxon>Alphaproteobacteria</taxon>
        <taxon>Acetobacterales</taxon>
        <taxon>Acetobacteraceae</taxon>
        <taxon>Rhodovastum</taxon>
    </lineage>
</organism>
<feature type="transmembrane region" description="Helical" evidence="8">
    <location>
        <begin position="40"/>
        <end position="57"/>
    </location>
</feature>
<dbReference type="GO" id="GO:0015295">
    <property type="term" value="F:solute:proton symporter activity"/>
    <property type="evidence" value="ECO:0007669"/>
    <property type="project" value="TreeGrafter"/>
</dbReference>
<comment type="function">
    <text evidence="8">Uptake of L-lactate across the membrane. Can also transport D-lactate and glycolate.</text>
</comment>
<dbReference type="GO" id="GO:0005886">
    <property type="term" value="C:plasma membrane"/>
    <property type="evidence" value="ECO:0007669"/>
    <property type="project" value="UniProtKB-SubCell"/>
</dbReference>
<dbReference type="EMBL" id="VWPK01000004">
    <property type="protein sequence ID" value="KAA5613938.1"/>
    <property type="molecule type" value="Genomic_DNA"/>
</dbReference>
<feature type="transmembrane region" description="Helical" evidence="8">
    <location>
        <begin position="189"/>
        <end position="213"/>
    </location>
</feature>
<keyword evidence="3 8" id="KW-0813">Transport</keyword>
<evidence type="ECO:0000313" key="10">
    <source>
        <dbReference type="Proteomes" id="UP000325255"/>
    </source>
</evidence>
<feature type="transmembrane region" description="Helical" evidence="8">
    <location>
        <begin position="115"/>
        <end position="148"/>
    </location>
</feature>
<dbReference type="InterPro" id="IPR003804">
    <property type="entry name" value="Lactate_perm"/>
</dbReference>
<evidence type="ECO:0000256" key="7">
    <source>
        <dbReference type="ARBA" id="ARBA00023136"/>
    </source>
</evidence>